<keyword evidence="11" id="KW-1185">Reference proteome</keyword>
<gene>
    <name evidence="10" type="ORF">JL106_18655</name>
</gene>
<dbReference type="PANTHER" id="PTHR33406:SF11">
    <property type="entry name" value="MEMBRANE PROTEIN SCO6666-RELATED"/>
    <property type="match status" value="1"/>
</dbReference>
<evidence type="ECO:0000256" key="7">
    <source>
        <dbReference type="SAM" id="MobiDB-lite"/>
    </source>
</evidence>
<feature type="transmembrane region" description="Helical" evidence="8">
    <location>
        <begin position="204"/>
        <end position="225"/>
    </location>
</feature>
<evidence type="ECO:0000256" key="1">
    <source>
        <dbReference type="ARBA" id="ARBA00004651"/>
    </source>
</evidence>
<evidence type="ECO:0000256" key="2">
    <source>
        <dbReference type="ARBA" id="ARBA00010157"/>
    </source>
</evidence>
<dbReference type="EMBL" id="JAERWK010000025">
    <property type="protein sequence ID" value="MBM9469313.1"/>
    <property type="molecule type" value="Genomic_DNA"/>
</dbReference>
<feature type="transmembrane region" description="Helical" evidence="8">
    <location>
        <begin position="308"/>
        <end position="332"/>
    </location>
</feature>
<dbReference type="InterPro" id="IPR050545">
    <property type="entry name" value="Mycobact_MmpL"/>
</dbReference>
<dbReference type="AlphaFoldDB" id="A0A939BY87"/>
<dbReference type="InterPro" id="IPR004869">
    <property type="entry name" value="MMPL_dom"/>
</dbReference>
<keyword evidence="5 8" id="KW-1133">Transmembrane helix</keyword>
<feature type="transmembrane region" description="Helical" evidence="8">
    <location>
        <begin position="263"/>
        <end position="296"/>
    </location>
</feature>
<evidence type="ECO:0000259" key="9">
    <source>
        <dbReference type="PROSITE" id="PS50156"/>
    </source>
</evidence>
<comment type="similarity">
    <text evidence="2">Belongs to the resistance-nodulation-cell division (RND) (TC 2.A.6) family. MmpL subfamily.</text>
</comment>
<keyword evidence="6 8" id="KW-0472">Membrane</keyword>
<evidence type="ECO:0000256" key="8">
    <source>
        <dbReference type="SAM" id="Phobius"/>
    </source>
</evidence>
<dbReference type="PANTHER" id="PTHR33406">
    <property type="entry name" value="MEMBRANE PROTEIN MJ1562-RELATED"/>
    <property type="match status" value="1"/>
</dbReference>
<feature type="transmembrane region" description="Helical" evidence="8">
    <location>
        <begin position="670"/>
        <end position="695"/>
    </location>
</feature>
<dbReference type="Gene3D" id="1.20.1640.10">
    <property type="entry name" value="Multidrug efflux transporter AcrB transmembrane domain"/>
    <property type="match status" value="2"/>
</dbReference>
<evidence type="ECO:0000313" key="10">
    <source>
        <dbReference type="EMBL" id="MBM9469313.1"/>
    </source>
</evidence>
<proteinExistence type="inferred from homology"/>
<evidence type="ECO:0000256" key="6">
    <source>
        <dbReference type="ARBA" id="ARBA00023136"/>
    </source>
</evidence>
<name>A0A939BY87_9ACTN</name>
<reference evidence="10" key="1">
    <citation type="submission" date="2021-01" db="EMBL/GenBank/DDBJ databases">
        <title>YIM 132084 draft genome.</title>
        <authorList>
            <person name="An D."/>
        </authorList>
    </citation>
    <scope>NUCLEOTIDE SEQUENCE</scope>
    <source>
        <strain evidence="10">YIM 132084</strain>
    </source>
</reference>
<feature type="transmembrane region" description="Helical" evidence="8">
    <location>
        <begin position="180"/>
        <end position="197"/>
    </location>
</feature>
<feature type="compositionally biased region" description="Basic and acidic residues" evidence="7">
    <location>
        <begin position="724"/>
        <end position="735"/>
    </location>
</feature>
<feature type="region of interest" description="Disordered" evidence="7">
    <location>
        <begin position="724"/>
        <end position="745"/>
    </location>
</feature>
<dbReference type="Proteomes" id="UP000663792">
    <property type="component" value="Unassembled WGS sequence"/>
</dbReference>
<evidence type="ECO:0000256" key="4">
    <source>
        <dbReference type="ARBA" id="ARBA00022692"/>
    </source>
</evidence>
<feature type="transmembrane region" description="Helical" evidence="8">
    <location>
        <begin position="590"/>
        <end position="608"/>
    </location>
</feature>
<comment type="caution">
    <text evidence="10">The sequence shown here is derived from an EMBL/GenBank/DDBJ whole genome shotgun (WGS) entry which is preliminary data.</text>
</comment>
<feature type="transmembrane region" description="Helical" evidence="8">
    <location>
        <begin position="231"/>
        <end position="251"/>
    </location>
</feature>
<dbReference type="PROSITE" id="PS50156">
    <property type="entry name" value="SSD"/>
    <property type="match status" value="1"/>
</dbReference>
<evidence type="ECO:0000256" key="5">
    <source>
        <dbReference type="ARBA" id="ARBA00022989"/>
    </source>
</evidence>
<organism evidence="10 11">
    <name type="scientific">Nakamurella leprariae</name>
    <dbReference type="NCBI Taxonomy" id="2803911"/>
    <lineage>
        <taxon>Bacteria</taxon>
        <taxon>Bacillati</taxon>
        <taxon>Actinomycetota</taxon>
        <taxon>Actinomycetes</taxon>
        <taxon>Nakamurellales</taxon>
        <taxon>Nakamurellaceae</taxon>
        <taxon>Nakamurella</taxon>
    </lineage>
</organism>
<comment type="subcellular location">
    <subcellularLocation>
        <location evidence="1">Cell membrane</location>
        <topology evidence="1">Multi-pass membrane protein</topology>
    </subcellularLocation>
</comment>
<feature type="transmembrane region" description="Helical" evidence="8">
    <location>
        <begin position="639"/>
        <end position="658"/>
    </location>
</feature>
<feature type="domain" description="SSD" evidence="9">
    <location>
        <begin position="180"/>
        <end position="329"/>
    </location>
</feature>
<keyword evidence="4 8" id="KW-0812">Transmembrane</keyword>
<keyword evidence="3" id="KW-1003">Cell membrane</keyword>
<sequence>MARVLARLGAFAHRRRWWVVVVWVVLLLGGGVGALTLAGTTSNSFSIPGQESTEALERINAEFGAGGGASATVVVQAPDGQTLTDPAHAAEVADLVAALNELSGVASATDPLSQTSPSIDPTLRTASSTVTYLAGVGEVTATDQDALLAALDDARATGLTVEVTGEAVAGGVPLEPIGEVVGVIVALLVLAITYGSLVAAGMTLVTAGVGVGLGVIGITITTGFVDLASTTTALAGMLGLAVGIDYALFIVNRFRQELRSGAAVPAAVATAVGTAGSAVVTAGVTVVIALAGLAVVGIPFLTQMGLAAAATIVVAVAVAITLVPAVLSLMGVRALPKRQRQDPTVSGGRAEYGRHAAPAGPGFLAGWVTTVTRRRVLSLLLTIVTLGVISLPFFSMQTTLAQRPAADSTQAKAEQLLAGAFGEGFNGPLIVLFEGSGSTDALEAAASSTERIAALTDVAAVAPAVPNADGSAALMTVIPRSGPSTPETQALVTDLRAALADTPGAQVSITGQTAVSVDVSRAVNDALPVYLVLVVGLAFILLVLVFRSLLVPLVGVVGFILTLGASLGATVAVFQWGWLADLVGLDSTGPLISLTPILVIGILFGLAMDYQVFLVSRMHEAHSHGEAPVAAIRKGFRQAAPVVVAAALIMFGVFAGFAASDDATLKSIAFALAAGILFDAFVVRMILVPAALALLGEKAWWLPRWLGWLPVLDVEGAALERELDGQGGRNDRTADVPDPELVGSR</sequence>
<feature type="transmembrane region" description="Helical" evidence="8">
    <location>
        <begin position="376"/>
        <end position="394"/>
    </location>
</feature>
<dbReference type="GO" id="GO:0005886">
    <property type="term" value="C:plasma membrane"/>
    <property type="evidence" value="ECO:0007669"/>
    <property type="project" value="UniProtKB-SubCell"/>
</dbReference>
<dbReference type="SUPFAM" id="SSF82866">
    <property type="entry name" value="Multidrug efflux transporter AcrB transmembrane domain"/>
    <property type="match status" value="2"/>
</dbReference>
<feature type="transmembrane region" description="Helical" evidence="8">
    <location>
        <begin position="553"/>
        <end position="578"/>
    </location>
</feature>
<accession>A0A939BY87</accession>
<dbReference type="InterPro" id="IPR000731">
    <property type="entry name" value="SSD"/>
</dbReference>
<protein>
    <submittedName>
        <fullName evidence="10">MMPL family transporter</fullName>
    </submittedName>
</protein>
<feature type="transmembrane region" description="Helical" evidence="8">
    <location>
        <begin position="527"/>
        <end position="546"/>
    </location>
</feature>
<dbReference type="RefSeq" id="WP_205262259.1">
    <property type="nucleotide sequence ID" value="NZ_JAERWK010000025.1"/>
</dbReference>
<dbReference type="Pfam" id="PF03176">
    <property type="entry name" value="MMPL"/>
    <property type="match status" value="2"/>
</dbReference>
<evidence type="ECO:0000256" key="3">
    <source>
        <dbReference type="ARBA" id="ARBA00022475"/>
    </source>
</evidence>
<evidence type="ECO:0000313" key="11">
    <source>
        <dbReference type="Proteomes" id="UP000663792"/>
    </source>
</evidence>